<dbReference type="Proteomes" id="UP000295344">
    <property type="component" value="Unassembled WGS sequence"/>
</dbReference>
<dbReference type="EMBL" id="SOAM01000001">
    <property type="protein sequence ID" value="TDS80426.1"/>
    <property type="molecule type" value="Genomic_DNA"/>
</dbReference>
<feature type="transmembrane region" description="Helical" evidence="1">
    <location>
        <begin position="38"/>
        <end position="60"/>
    </location>
</feature>
<keyword evidence="1" id="KW-0472">Membrane</keyword>
<organism evidence="2 3">
    <name type="scientific">Amnibacterium kyonggiense</name>
    <dbReference type="NCBI Taxonomy" id="595671"/>
    <lineage>
        <taxon>Bacteria</taxon>
        <taxon>Bacillati</taxon>
        <taxon>Actinomycetota</taxon>
        <taxon>Actinomycetes</taxon>
        <taxon>Micrococcales</taxon>
        <taxon>Microbacteriaceae</taxon>
        <taxon>Amnibacterium</taxon>
    </lineage>
</organism>
<evidence type="ECO:0000256" key="1">
    <source>
        <dbReference type="SAM" id="Phobius"/>
    </source>
</evidence>
<evidence type="ECO:0000313" key="3">
    <source>
        <dbReference type="Proteomes" id="UP000295344"/>
    </source>
</evidence>
<accession>A0A4R7FRP6</accession>
<dbReference type="GO" id="GO:0016747">
    <property type="term" value="F:acyltransferase activity, transferring groups other than amino-acyl groups"/>
    <property type="evidence" value="ECO:0007669"/>
    <property type="project" value="TreeGrafter"/>
</dbReference>
<reference evidence="2 3" key="1">
    <citation type="submission" date="2019-03" db="EMBL/GenBank/DDBJ databases">
        <title>Genomic Encyclopedia of Archaeal and Bacterial Type Strains, Phase II (KMG-II): from individual species to whole genera.</title>
        <authorList>
            <person name="Goeker M."/>
        </authorList>
    </citation>
    <scope>NUCLEOTIDE SEQUENCE [LARGE SCALE GENOMIC DNA]</scope>
    <source>
        <strain evidence="2 3">DSM 24782</strain>
    </source>
</reference>
<name>A0A4R7FRP6_9MICO</name>
<dbReference type="SUPFAM" id="SSF53474">
    <property type="entry name" value="alpha/beta-Hydrolases"/>
    <property type="match status" value="1"/>
</dbReference>
<proteinExistence type="predicted"/>
<dbReference type="PANTHER" id="PTHR48098">
    <property type="entry name" value="ENTEROCHELIN ESTERASE-RELATED"/>
    <property type="match status" value="1"/>
</dbReference>
<dbReference type="InterPro" id="IPR050583">
    <property type="entry name" value="Mycobacterial_A85_antigen"/>
</dbReference>
<evidence type="ECO:0000313" key="2">
    <source>
        <dbReference type="EMBL" id="TDS80426.1"/>
    </source>
</evidence>
<dbReference type="RefSeq" id="WP_344461910.1">
    <property type="nucleotide sequence ID" value="NZ_BAAARP010000001.1"/>
</dbReference>
<comment type="caution">
    <text evidence="2">The sequence shown here is derived from an EMBL/GenBank/DDBJ whole genome shotgun (WGS) entry which is preliminary data.</text>
</comment>
<gene>
    <name evidence="2" type="ORF">CLV52_0989</name>
</gene>
<dbReference type="Gene3D" id="3.40.50.1820">
    <property type="entry name" value="alpha/beta hydrolase"/>
    <property type="match status" value="1"/>
</dbReference>
<feature type="transmembrane region" description="Helical" evidence="1">
    <location>
        <begin position="6"/>
        <end position="31"/>
    </location>
</feature>
<dbReference type="AlphaFoldDB" id="A0A4R7FRP6"/>
<keyword evidence="1" id="KW-0812">Transmembrane</keyword>
<sequence>MPLVHHLPAWIGAAAAVVIAAAGVALIAVLLRRRRRLAASFTVGATLALVAVTVVASVGVHGLGAQPTGTPVALATSRSAPATSVPPPPVVTTATWRPSVLHGGIDYARIARVHVPVFPRALRGDVVRKAHELPAHGLVGSVRIPGTVSHYAARAAVIYLPPAALVPQPRLLPLVVMFSGQSRGAGPYDPVWDGDLGPMMDAIAARHHGVAPIVVVPDQLGSFTGNPMCVDSPLGHVAAYVMHDVRAWVLRHLPVETDRTTWTVAGFSEGGTCSIQFASEHPDVFGSFVDVSGERAPLSGTLEHSIAAGFHGDARAYEHAGPIWVMAHRTYSDEEAYFAVGALDRQYGPVMPVMAAHAAAAGMVTHQHRVSALSHNWRMADLAFTWGFHALEARWRL</sequence>
<dbReference type="InterPro" id="IPR000801">
    <property type="entry name" value="Esterase-like"/>
</dbReference>
<dbReference type="Pfam" id="PF00756">
    <property type="entry name" value="Esterase"/>
    <property type="match status" value="1"/>
</dbReference>
<protein>
    <submittedName>
        <fullName evidence="2">Putative esterase</fullName>
    </submittedName>
</protein>
<keyword evidence="1" id="KW-1133">Transmembrane helix</keyword>
<dbReference type="InterPro" id="IPR029058">
    <property type="entry name" value="AB_hydrolase_fold"/>
</dbReference>
<dbReference type="PANTHER" id="PTHR48098:SF1">
    <property type="entry name" value="DIACYLGLYCEROL ACYLTRANSFERASE_MYCOLYLTRANSFERASE AG85A"/>
    <property type="match status" value="1"/>
</dbReference>
<keyword evidence="3" id="KW-1185">Reference proteome</keyword>